<protein>
    <submittedName>
        <fullName evidence="3">Uncharacterized protein</fullName>
    </submittedName>
</protein>
<feature type="region of interest" description="Disordered" evidence="1">
    <location>
        <begin position="258"/>
        <end position="301"/>
    </location>
</feature>
<dbReference type="STRING" id="471853.Bcav_1331"/>
<feature type="region of interest" description="Disordered" evidence="1">
    <location>
        <begin position="333"/>
        <end position="498"/>
    </location>
</feature>
<evidence type="ECO:0000256" key="1">
    <source>
        <dbReference type="SAM" id="MobiDB-lite"/>
    </source>
</evidence>
<keyword evidence="4" id="KW-1185">Reference proteome</keyword>
<dbReference type="AlphaFoldDB" id="C5C1X2"/>
<gene>
    <name evidence="3" type="ordered locus">Bcav_1331</name>
</gene>
<feature type="compositionally biased region" description="Basic and acidic residues" evidence="1">
    <location>
        <begin position="456"/>
        <end position="465"/>
    </location>
</feature>
<keyword evidence="2" id="KW-0472">Membrane</keyword>
<reference evidence="3 4" key="1">
    <citation type="journal article" date="2009" name="Stand. Genomic Sci.">
        <title>Complete genome sequence of Beutenbergia cavernae type strain (HKI 0122).</title>
        <authorList>
            <person name="Land M."/>
            <person name="Pukall R."/>
            <person name="Abt B."/>
            <person name="Goker M."/>
            <person name="Rohde M."/>
            <person name="Glavina Del Rio T."/>
            <person name="Tice H."/>
            <person name="Copeland A."/>
            <person name="Cheng J.F."/>
            <person name="Lucas S."/>
            <person name="Chen F."/>
            <person name="Nolan M."/>
            <person name="Bruce D."/>
            <person name="Goodwin L."/>
            <person name="Pitluck S."/>
            <person name="Ivanova N."/>
            <person name="Mavromatis K."/>
            <person name="Ovchinnikova G."/>
            <person name="Pati A."/>
            <person name="Chen A."/>
            <person name="Palaniappan K."/>
            <person name="Hauser L."/>
            <person name="Chang Y.J."/>
            <person name="Jefferies C.C."/>
            <person name="Saunders E."/>
            <person name="Brettin T."/>
            <person name="Detter J.C."/>
            <person name="Han C."/>
            <person name="Chain P."/>
            <person name="Bristow J."/>
            <person name="Eisen J.A."/>
            <person name="Markowitz V."/>
            <person name="Hugenholtz P."/>
            <person name="Kyrpides N.C."/>
            <person name="Klenk H.P."/>
            <person name="Lapidus A."/>
        </authorList>
    </citation>
    <scope>NUCLEOTIDE SEQUENCE [LARGE SCALE GENOMIC DNA]</scope>
    <source>
        <strain evidence="4">ATCC BAA-8 / DSM 12333 / NBRC 16432</strain>
    </source>
</reference>
<feature type="transmembrane region" description="Helical" evidence="2">
    <location>
        <begin position="178"/>
        <end position="202"/>
    </location>
</feature>
<keyword evidence="2" id="KW-0812">Transmembrane</keyword>
<proteinExistence type="predicted"/>
<evidence type="ECO:0000313" key="3">
    <source>
        <dbReference type="EMBL" id="ACQ79590.1"/>
    </source>
</evidence>
<dbReference type="EMBL" id="CP001618">
    <property type="protein sequence ID" value="ACQ79590.1"/>
    <property type="molecule type" value="Genomic_DNA"/>
</dbReference>
<feature type="region of interest" description="Disordered" evidence="1">
    <location>
        <begin position="210"/>
        <end position="246"/>
    </location>
</feature>
<dbReference type="Proteomes" id="UP000007962">
    <property type="component" value="Chromosome"/>
</dbReference>
<keyword evidence="2" id="KW-1133">Transmembrane helix</keyword>
<feature type="compositionally biased region" description="Low complexity" evidence="1">
    <location>
        <begin position="408"/>
        <end position="428"/>
    </location>
</feature>
<feature type="compositionally biased region" description="Acidic residues" evidence="1">
    <location>
        <begin position="488"/>
        <end position="498"/>
    </location>
</feature>
<dbReference type="eggNOG" id="ENOG5032SYI">
    <property type="taxonomic scope" value="Bacteria"/>
</dbReference>
<feature type="compositionally biased region" description="Basic residues" evidence="1">
    <location>
        <begin position="374"/>
        <end position="385"/>
    </location>
</feature>
<accession>C5C1X2</accession>
<dbReference type="KEGG" id="bcv:Bcav_1331"/>
<name>C5C1X2_BEUC1</name>
<organism evidence="3 4">
    <name type="scientific">Beutenbergia cavernae (strain ATCC BAA-8 / DSM 12333 / CCUG 43141 / JCM 11478 / NBRC 16432 / NCIMB 13614 / HKI 0122)</name>
    <dbReference type="NCBI Taxonomy" id="471853"/>
    <lineage>
        <taxon>Bacteria</taxon>
        <taxon>Bacillati</taxon>
        <taxon>Actinomycetota</taxon>
        <taxon>Actinomycetes</taxon>
        <taxon>Micrococcales</taxon>
        <taxon>Beutenbergiaceae</taxon>
        <taxon>Beutenbergia</taxon>
    </lineage>
</organism>
<sequence>MRRGVVKRILAIVLIVLGLAVAAGGVLSATQWRTSDTVTAQLPETPEAPVLVVEPGVLDVVDPQVTIHATAADPEARVVLVIARDDDVAAWVGDASHVSVTGLSDWTTLAATTVEGEEQEVPDPAVSDMWYLVEEGTGEATITWEVPEGRWVLLAATDGTAPAPAIDLTWPQEVATPYLIPALAAGGALVLIGLAWLVFLLLRGRARRRTPASPEPASTLVATLPVPGSAEGDGSEGTAPGPAGVDAMTDTAVTRRQLREEAARVAAAEAASRRRRGRRRDHEEPAEDATTVLPATPDAIESPDATTEALDLATAAPEAADAPSAYPAWLQAGGAESQADGESPADAPVAFEAPEAEPAAEPGSSEEATSSDKRRGRRSFLRRRPKNDATAADAEEDEAGTSGRSWDPATWAAPAIGAGAAPAAPAVPDSVTDEAPAQDDAEPAAVDAPGDDALEENGRASEWRRAWGLRAGSESGAETDAGGAPERADDEPDEEGTR</sequence>
<evidence type="ECO:0000313" key="4">
    <source>
        <dbReference type="Proteomes" id="UP000007962"/>
    </source>
</evidence>
<feature type="compositionally biased region" description="Low complexity" evidence="1">
    <location>
        <begin position="344"/>
        <end position="368"/>
    </location>
</feature>
<dbReference type="HOGENOM" id="CLU_547096_0_0_11"/>
<evidence type="ECO:0000256" key="2">
    <source>
        <dbReference type="SAM" id="Phobius"/>
    </source>
</evidence>